<dbReference type="CDD" id="cd18732">
    <property type="entry name" value="PIN_MtVapC4-C5_like"/>
    <property type="match status" value="1"/>
</dbReference>
<dbReference type="PANTHER" id="PTHR33653:SF1">
    <property type="entry name" value="RIBONUCLEASE VAPC2"/>
    <property type="match status" value="1"/>
</dbReference>
<dbReference type="InterPro" id="IPR002716">
    <property type="entry name" value="PIN_dom"/>
</dbReference>
<keyword evidence="11" id="KW-1185">Reference proteome</keyword>
<evidence type="ECO:0000256" key="3">
    <source>
        <dbReference type="ARBA" id="ARBA00022722"/>
    </source>
</evidence>
<keyword evidence="5 8" id="KW-0378">Hydrolase</keyword>
<evidence type="ECO:0000256" key="5">
    <source>
        <dbReference type="ARBA" id="ARBA00022801"/>
    </source>
</evidence>
<comment type="cofactor">
    <cofactor evidence="1 8">
        <name>Mg(2+)</name>
        <dbReference type="ChEBI" id="CHEBI:18420"/>
    </cofactor>
</comment>
<keyword evidence="6 8" id="KW-0460">Magnesium</keyword>
<evidence type="ECO:0000313" key="11">
    <source>
        <dbReference type="Proteomes" id="UP000662986"/>
    </source>
</evidence>
<comment type="function">
    <text evidence="8">Toxic component of a toxin-antitoxin (TA) system. An RNase.</text>
</comment>
<feature type="binding site" evidence="8">
    <location>
        <position position="10"/>
    </location>
    <ligand>
        <name>Mg(2+)</name>
        <dbReference type="ChEBI" id="CHEBI:18420"/>
    </ligand>
</feature>
<evidence type="ECO:0000256" key="7">
    <source>
        <dbReference type="ARBA" id="ARBA00038093"/>
    </source>
</evidence>
<dbReference type="SUPFAM" id="SSF88723">
    <property type="entry name" value="PIN domain-like"/>
    <property type="match status" value="1"/>
</dbReference>
<organism evidence="10 11">
    <name type="scientific">Rhodococcus pseudokoreensis</name>
    <dbReference type="NCBI Taxonomy" id="2811421"/>
    <lineage>
        <taxon>Bacteria</taxon>
        <taxon>Bacillati</taxon>
        <taxon>Actinomycetota</taxon>
        <taxon>Actinomycetes</taxon>
        <taxon>Mycobacteriales</taxon>
        <taxon>Nocardiaceae</taxon>
        <taxon>Rhodococcus</taxon>
    </lineage>
</organism>
<dbReference type="InterPro" id="IPR050556">
    <property type="entry name" value="Type_II_TA_system_RNase"/>
</dbReference>
<keyword evidence="8" id="KW-0800">Toxin</keyword>
<evidence type="ECO:0000256" key="2">
    <source>
        <dbReference type="ARBA" id="ARBA00022649"/>
    </source>
</evidence>
<evidence type="ECO:0000256" key="4">
    <source>
        <dbReference type="ARBA" id="ARBA00022723"/>
    </source>
</evidence>
<dbReference type="EC" id="3.1.-.-" evidence="8"/>
<keyword evidence="4 8" id="KW-0479">Metal-binding</keyword>
<comment type="similarity">
    <text evidence="7 8">Belongs to the PINc/VapC protein family.</text>
</comment>
<evidence type="ECO:0000259" key="9">
    <source>
        <dbReference type="Pfam" id="PF01850"/>
    </source>
</evidence>
<accession>A0A974W737</accession>
<name>A0A974W737_9NOCA</name>
<dbReference type="PANTHER" id="PTHR33653">
    <property type="entry name" value="RIBONUCLEASE VAPC2"/>
    <property type="match status" value="1"/>
</dbReference>
<dbReference type="HAMAP" id="MF_00265">
    <property type="entry name" value="VapC_Nob1"/>
    <property type="match status" value="1"/>
</dbReference>
<evidence type="ECO:0000256" key="1">
    <source>
        <dbReference type="ARBA" id="ARBA00001946"/>
    </source>
</evidence>
<evidence type="ECO:0000256" key="8">
    <source>
        <dbReference type="HAMAP-Rule" id="MF_00265"/>
    </source>
</evidence>
<keyword evidence="3 8" id="KW-0540">Nuclease</keyword>
<proteinExistence type="inferred from homology"/>
<dbReference type="InterPro" id="IPR022907">
    <property type="entry name" value="VapC_family"/>
</dbReference>
<reference evidence="10 11" key="1">
    <citation type="journal article" date="2021" name="Microbiol. Resour. Announc.">
        <title>Complete Genome Sequences of Two Rhodococcus sp. Strains with Large and Linear Chromosomes, Isolated from Apple Rhizosphere.</title>
        <authorList>
            <person name="Benning S."/>
            <person name="Brugnone N."/>
            <person name="Siani R."/>
            <person name="Kublik S."/>
            <person name="Schloter M."/>
            <person name="Rad V."/>
        </authorList>
    </citation>
    <scope>NUCLEOTIDE SEQUENCE [LARGE SCALE GENOMIC DNA]</scope>
    <source>
        <strain evidence="10 11">R79</strain>
    </source>
</reference>
<dbReference type="Pfam" id="PF01850">
    <property type="entry name" value="PIN"/>
    <property type="match status" value="1"/>
</dbReference>
<dbReference type="Gene3D" id="3.40.50.1010">
    <property type="entry name" value="5'-nuclease"/>
    <property type="match status" value="1"/>
</dbReference>
<feature type="domain" description="PIN" evidence="9">
    <location>
        <begin position="8"/>
        <end position="116"/>
    </location>
</feature>
<keyword evidence="2 8" id="KW-1277">Toxin-antitoxin system</keyword>
<evidence type="ECO:0000256" key="6">
    <source>
        <dbReference type="ARBA" id="ARBA00022842"/>
    </source>
</evidence>
<sequence>MDPAVRTVLDTSVLIANDVPSIDGEIAISAVSLAELHFGLLVAATAEQRAQRLQRLIAVERSFEPLPVDAGVARSYGQLAAAVRAYGRKPQPRALDLMIAATAHANNARLVTRNADDLRGIEHLLSVDTI</sequence>
<gene>
    <name evidence="8" type="primary">vapC</name>
    <name evidence="10" type="ORF">JWS13_29855</name>
</gene>
<feature type="binding site" evidence="8">
    <location>
        <position position="96"/>
    </location>
    <ligand>
        <name>Mg(2+)</name>
        <dbReference type="ChEBI" id="CHEBI:18420"/>
    </ligand>
</feature>
<dbReference type="EMBL" id="CP070619">
    <property type="protein sequence ID" value="QSE92513.1"/>
    <property type="molecule type" value="Genomic_DNA"/>
</dbReference>
<evidence type="ECO:0000313" key="10">
    <source>
        <dbReference type="EMBL" id="QSE92513.1"/>
    </source>
</evidence>
<reference evidence="10 11" key="2">
    <citation type="journal article" date="2022" name="Arch. Microbiol.">
        <title>Rhodococcus pseudokoreensis sp. nov. isolated from the rhizosphere of young M26 apple rootstocks.</title>
        <authorList>
            <person name="Kampfer P."/>
            <person name="Glaeser S.P."/>
            <person name="Blom J."/>
            <person name="Wolf J."/>
            <person name="Benning S."/>
            <person name="Schloter M."/>
            <person name="Neumann-Schaal M."/>
        </authorList>
    </citation>
    <scope>NUCLEOTIDE SEQUENCE [LARGE SCALE GENOMIC DNA]</scope>
    <source>
        <strain evidence="10 11">R79</strain>
    </source>
</reference>
<protein>
    <recommendedName>
        <fullName evidence="8">Ribonuclease VapC</fullName>
        <shortName evidence="8">RNase VapC</shortName>
        <ecNumber evidence="8">3.1.-.-</ecNumber>
    </recommendedName>
    <alternativeName>
        <fullName evidence="8">Toxin VapC</fullName>
    </alternativeName>
</protein>
<dbReference type="InterPro" id="IPR029060">
    <property type="entry name" value="PIN-like_dom_sf"/>
</dbReference>
<dbReference type="Proteomes" id="UP000662986">
    <property type="component" value="Chromosome"/>
</dbReference>